<dbReference type="Proteomes" id="UP000094764">
    <property type="component" value="Unassembled WGS sequence"/>
</dbReference>
<sequence length="295" mass="34770">MNKYLFKQRHPLVISCYYLVMLIIVMWTTNPLIIACCFLGSLIIRLIDLQETQKRSIMYPLIFLGMITITNPLFVHRGGTILFFFLNKPITLEAFVYGFFMGMMIATVIYLFQNFQSAVDSEEFFYLFGERFPKVALILVMVFRFIPLFQQYYRELNQVQKKIQQTNKATLKEKASYGLDLFGNLFSWSLENGMDTADSMKARGYGVTTRSSRLTYPWRKMDTVSLLAIVGSGCLFLFYIMTGNYQFNYYPYQDDIFLLIEQHWESYLFVVVLAFLPMVKRIWEVIFWAILKSKI</sequence>
<organism evidence="6 7">
    <name type="scientific">Enterococcus quebecensis</name>
    <dbReference type="NCBI Taxonomy" id="903983"/>
    <lineage>
        <taxon>Bacteria</taxon>
        <taxon>Bacillati</taxon>
        <taxon>Bacillota</taxon>
        <taxon>Bacilli</taxon>
        <taxon>Lactobacillales</taxon>
        <taxon>Enterococcaceae</taxon>
        <taxon>Enterococcus</taxon>
    </lineage>
</organism>
<evidence type="ECO:0000256" key="3">
    <source>
        <dbReference type="ARBA" id="ARBA00022989"/>
    </source>
</evidence>
<dbReference type="GO" id="GO:0005886">
    <property type="term" value="C:plasma membrane"/>
    <property type="evidence" value="ECO:0007669"/>
    <property type="project" value="UniProtKB-ARBA"/>
</dbReference>
<evidence type="ECO:0000256" key="2">
    <source>
        <dbReference type="ARBA" id="ARBA00022692"/>
    </source>
</evidence>
<dbReference type="InterPro" id="IPR003339">
    <property type="entry name" value="ABC/ECF_trnsptr_transmembrane"/>
</dbReference>
<name>A0A1E5GVD3_9ENTE</name>
<keyword evidence="4 5" id="KW-0472">Membrane</keyword>
<feature type="transmembrane region" description="Helical" evidence="5">
    <location>
        <begin position="267"/>
        <end position="291"/>
    </location>
</feature>
<evidence type="ECO:0000256" key="4">
    <source>
        <dbReference type="ARBA" id="ARBA00023136"/>
    </source>
</evidence>
<reference evidence="7" key="1">
    <citation type="submission" date="2016-09" db="EMBL/GenBank/DDBJ databases">
        <authorList>
            <person name="Gulvik C.A."/>
        </authorList>
    </citation>
    <scope>NUCLEOTIDE SEQUENCE [LARGE SCALE GENOMIC DNA]</scope>
    <source>
        <strain evidence="7">LMG 26306</strain>
    </source>
</reference>
<evidence type="ECO:0000313" key="7">
    <source>
        <dbReference type="Proteomes" id="UP000094764"/>
    </source>
</evidence>
<dbReference type="EMBL" id="MIKB01000013">
    <property type="protein sequence ID" value="OEG16240.1"/>
    <property type="molecule type" value="Genomic_DNA"/>
</dbReference>
<evidence type="ECO:0000256" key="1">
    <source>
        <dbReference type="ARBA" id="ARBA00004141"/>
    </source>
</evidence>
<proteinExistence type="predicted"/>
<dbReference type="OrthoDB" id="2039442at2"/>
<gene>
    <name evidence="6" type="ORF">BCR23_04965</name>
</gene>
<feature type="transmembrane region" description="Helical" evidence="5">
    <location>
        <begin position="94"/>
        <end position="112"/>
    </location>
</feature>
<dbReference type="RefSeq" id="WP_069634694.1">
    <property type="nucleotide sequence ID" value="NZ_JXKZ01000007.1"/>
</dbReference>
<comment type="caution">
    <text evidence="6">The sequence shown here is derived from an EMBL/GenBank/DDBJ whole genome shotgun (WGS) entry which is preliminary data.</text>
</comment>
<evidence type="ECO:0000256" key="5">
    <source>
        <dbReference type="SAM" id="Phobius"/>
    </source>
</evidence>
<accession>A0A1E5GVD3</accession>
<dbReference type="CDD" id="cd16914">
    <property type="entry name" value="EcfT"/>
    <property type="match status" value="1"/>
</dbReference>
<protein>
    <recommendedName>
        <fullName evidence="8">Cobalt ABC transporter permease</fullName>
    </recommendedName>
</protein>
<feature type="transmembrane region" description="Helical" evidence="5">
    <location>
        <begin position="56"/>
        <end position="74"/>
    </location>
</feature>
<keyword evidence="3 5" id="KW-1133">Transmembrane helix</keyword>
<comment type="subcellular location">
    <subcellularLocation>
        <location evidence="1">Membrane</location>
        <topology evidence="1">Multi-pass membrane protein</topology>
    </subcellularLocation>
</comment>
<evidence type="ECO:0000313" key="6">
    <source>
        <dbReference type="EMBL" id="OEG16240.1"/>
    </source>
</evidence>
<dbReference type="AlphaFoldDB" id="A0A1E5GVD3"/>
<feature type="transmembrane region" description="Helical" evidence="5">
    <location>
        <begin position="223"/>
        <end position="247"/>
    </location>
</feature>
<keyword evidence="7" id="KW-1185">Reference proteome</keyword>
<dbReference type="STRING" id="903983.BCR23_04965"/>
<keyword evidence="2 5" id="KW-0812">Transmembrane</keyword>
<feature type="transmembrane region" description="Helical" evidence="5">
    <location>
        <begin position="12"/>
        <end position="44"/>
    </location>
</feature>
<evidence type="ECO:0008006" key="8">
    <source>
        <dbReference type="Google" id="ProtNLM"/>
    </source>
</evidence>
<dbReference type="Pfam" id="PF02361">
    <property type="entry name" value="CbiQ"/>
    <property type="match status" value="1"/>
</dbReference>